<keyword evidence="1" id="KW-0732">Signal</keyword>
<name>A0A1I3PI52_9GAMM</name>
<evidence type="ECO:0000256" key="1">
    <source>
        <dbReference type="SAM" id="SignalP"/>
    </source>
</evidence>
<dbReference type="PROSITE" id="PS51257">
    <property type="entry name" value="PROKAR_LIPOPROTEIN"/>
    <property type="match status" value="1"/>
</dbReference>
<sequence length="411" mass="44271">MTQQKLLSTAILIGSISLAGCAAKQPPLTAEQKAMQQQMQQAFIERMQAGTQKMLANQSRGIQTQQQAQAQPAISEEALADKIAAVQGDGQPVAIQRSRDGLRLGGQPYLDPEGEITNFSANALTGDIVYAVRVGRDEIKMKYVSATGALTPVTIGTVTRGATGQTFRSVTGQTINGNSVIGTSKGVLVTREGSAFHYVPGHSTTSAVVPDGYRVAPLQKGDFASTGYMLIEKLPPEKGSVAELGSIVNSLGSSVGLSEADGYMLLHAKTGKTVQFDISIEDKEVQELYNCQPRNDFINECSGMNVYESMYEPDGSRNSGHYFWRIDWMDTPKGPFAVVQEAGTRKINVIDLESDQRVTVLSRTLGINSHTVEQAPNGNISIEARMGFSTKRVEDALAAYEEGLQNLAQKD</sequence>
<evidence type="ECO:0000313" key="3">
    <source>
        <dbReference type="Proteomes" id="UP000199445"/>
    </source>
</evidence>
<keyword evidence="3" id="KW-1185">Reference proteome</keyword>
<organism evidence="2 3">
    <name type="scientific">Marinobacter persicus</name>
    <dbReference type="NCBI Taxonomy" id="930118"/>
    <lineage>
        <taxon>Bacteria</taxon>
        <taxon>Pseudomonadati</taxon>
        <taxon>Pseudomonadota</taxon>
        <taxon>Gammaproteobacteria</taxon>
        <taxon>Pseudomonadales</taxon>
        <taxon>Marinobacteraceae</taxon>
        <taxon>Marinobacter</taxon>
    </lineage>
</organism>
<dbReference type="Proteomes" id="UP000199445">
    <property type="component" value="Unassembled WGS sequence"/>
</dbReference>
<feature type="chain" id="PRO_5011543868" description="Lipoprotein" evidence="1">
    <location>
        <begin position="23"/>
        <end position="411"/>
    </location>
</feature>
<evidence type="ECO:0000313" key="2">
    <source>
        <dbReference type="EMBL" id="SFJ20989.1"/>
    </source>
</evidence>
<accession>A0A1I3PI52</accession>
<dbReference type="RefSeq" id="WP_143072187.1">
    <property type="nucleotide sequence ID" value="NZ_BMYN01000022.1"/>
</dbReference>
<proteinExistence type="predicted"/>
<reference evidence="2 3" key="1">
    <citation type="submission" date="2016-10" db="EMBL/GenBank/DDBJ databases">
        <authorList>
            <person name="de Groot N.N."/>
        </authorList>
    </citation>
    <scope>NUCLEOTIDE SEQUENCE [LARGE SCALE GENOMIC DNA]</scope>
    <source>
        <strain evidence="2 3">IBRC-M 10445</strain>
    </source>
</reference>
<dbReference type="EMBL" id="FOSC01000001">
    <property type="protein sequence ID" value="SFJ20989.1"/>
    <property type="molecule type" value="Genomic_DNA"/>
</dbReference>
<protein>
    <recommendedName>
        <fullName evidence="4">Lipoprotein</fullName>
    </recommendedName>
</protein>
<dbReference type="OrthoDB" id="6378858at2"/>
<gene>
    <name evidence="2" type="ORF">SAMN05216429_101199</name>
</gene>
<dbReference type="AlphaFoldDB" id="A0A1I3PI52"/>
<feature type="signal peptide" evidence="1">
    <location>
        <begin position="1"/>
        <end position="22"/>
    </location>
</feature>
<evidence type="ECO:0008006" key="4">
    <source>
        <dbReference type="Google" id="ProtNLM"/>
    </source>
</evidence>